<evidence type="ECO:0000259" key="6">
    <source>
        <dbReference type="Pfam" id="PF04055"/>
    </source>
</evidence>
<gene>
    <name evidence="7" type="ORF">R53529_LOCUS1633</name>
    <name evidence="8" type="ORF">R53530_LOCUS1953</name>
</gene>
<keyword evidence="4" id="KW-0408">Iron</keyword>
<dbReference type="EMBL" id="CAMXCM010000006">
    <property type="protein sequence ID" value="CAI3953166.1"/>
    <property type="molecule type" value="Genomic_DNA"/>
</dbReference>
<keyword evidence="5" id="KW-0411">Iron-sulfur</keyword>
<evidence type="ECO:0000313" key="9">
    <source>
        <dbReference type="Proteomes" id="UP001154255"/>
    </source>
</evidence>
<evidence type="ECO:0000313" key="10">
    <source>
        <dbReference type="Proteomes" id="UP001154259"/>
    </source>
</evidence>
<evidence type="ECO:0000256" key="5">
    <source>
        <dbReference type="ARBA" id="ARBA00023014"/>
    </source>
</evidence>
<dbReference type="RefSeq" id="WP_271790066.1">
    <property type="nucleotide sequence ID" value="NZ_CAMXCJ010000005.1"/>
</dbReference>
<dbReference type="PANTHER" id="PTHR11228:SF7">
    <property type="entry name" value="PQQA PEPTIDE CYCLASE"/>
    <property type="match status" value="1"/>
</dbReference>
<dbReference type="Pfam" id="PF04055">
    <property type="entry name" value="Radical_SAM"/>
    <property type="match status" value="1"/>
</dbReference>
<organism evidence="8 9">
    <name type="scientific">Commensalibacter communis</name>
    <dbReference type="NCBI Taxonomy" id="2972786"/>
    <lineage>
        <taxon>Bacteria</taxon>
        <taxon>Pseudomonadati</taxon>
        <taxon>Pseudomonadota</taxon>
        <taxon>Alphaproteobacteria</taxon>
        <taxon>Acetobacterales</taxon>
        <taxon>Acetobacteraceae</taxon>
    </lineage>
</organism>
<reference evidence="8" key="1">
    <citation type="submission" date="2022-10" db="EMBL/GenBank/DDBJ databases">
        <authorList>
            <person name="Botero Cardona J."/>
        </authorList>
    </citation>
    <scope>NUCLEOTIDE SEQUENCE</scope>
    <source>
        <strain evidence="8">LMG 31819</strain>
        <strain evidence="7">R-53529</strain>
    </source>
</reference>
<dbReference type="GO" id="GO:0046872">
    <property type="term" value="F:metal ion binding"/>
    <property type="evidence" value="ECO:0007669"/>
    <property type="project" value="UniProtKB-KW"/>
</dbReference>
<proteinExistence type="predicted"/>
<evidence type="ECO:0000313" key="7">
    <source>
        <dbReference type="EMBL" id="CAI3949863.1"/>
    </source>
</evidence>
<dbReference type="AlphaFoldDB" id="A0A9W4X7I1"/>
<dbReference type="GO" id="GO:0003824">
    <property type="term" value="F:catalytic activity"/>
    <property type="evidence" value="ECO:0007669"/>
    <property type="project" value="InterPro"/>
</dbReference>
<dbReference type="InterPro" id="IPR013785">
    <property type="entry name" value="Aldolase_TIM"/>
</dbReference>
<dbReference type="SFLD" id="SFLDG01067">
    <property type="entry name" value="SPASM/twitch_domain_containing"/>
    <property type="match status" value="1"/>
</dbReference>
<comment type="cofactor">
    <cofactor evidence="1">
        <name>[4Fe-4S] cluster</name>
        <dbReference type="ChEBI" id="CHEBI:49883"/>
    </cofactor>
</comment>
<feature type="domain" description="Radical SAM core" evidence="6">
    <location>
        <begin position="135"/>
        <end position="283"/>
    </location>
</feature>
<evidence type="ECO:0000313" key="8">
    <source>
        <dbReference type="EMBL" id="CAI3953166.1"/>
    </source>
</evidence>
<dbReference type="SUPFAM" id="SSF102114">
    <property type="entry name" value="Radical SAM enzymes"/>
    <property type="match status" value="1"/>
</dbReference>
<dbReference type="EMBL" id="CAMXCS010000004">
    <property type="protein sequence ID" value="CAI3949863.1"/>
    <property type="molecule type" value="Genomic_DNA"/>
</dbReference>
<protein>
    <submittedName>
        <fullName evidence="7 8">SkfB/NifB/PqqE family (SkfB)</fullName>
    </submittedName>
</protein>
<dbReference type="GO" id="GO:0051536">
    <property type="term" value="F:iron-sulfur cluster binding"/>
    <property type="evidence" value="ECO:0007669"/>
    <property type="project" value="UniProtKB-KW"/>
</dbReference>
<dbReference type="CDD" id="cd01335">
    <property type="entry name" value="Radical_SAM"/>
    <property type="match status" value="1"/>
</dbReference>
<name>A0A9W4X7I1_9PROT</name>
<comment type="caution">
    <text evidence="8">The sequence shown here is derived from an EMBL/GenBank/DDBJ whole genome shotgun (WGS) entry which is preliminary data.</text>
</comment>
<dbReference type="SFLD" id="SFLDS00029">
    <property type="entry name" value="Radical_SAM"/>
    <property type="match status" value="1"/>
</dbReference>
<evidence type="ECO:0000256" key="4">
    <source>
        <dbReference type="ARBA" id="ARBA00023004"/>
    </source>
</evidence>
<evidence type="ECO:0000256" key="3">
    <source>
        <dbReference type="ARBA" id="ARBA00022723"/>
    </source>
</evidence>
<evidence type="ECO:0000256" key="1">
    <source>
        <dbReference type="ARBA" id="ARBA00001966"/>
    </source>
</evidence>
<dbReference type="PANTHER" id="PTHR11228">
    <property type="entry name" value="RADICAL SAM DOMAIN PROTEIN"/>
    <property type="match status" value="1"/>
</dbReference>
<accession>A0A9W4X7I1</accession>
<dbReference type="Gene3D" id="3.20.20.70">
    <property type="entry name" value="Aldolase class I"/>
    <property type="match status" value="1"/>
</dbReference>
<keyword evidence="10" id="KW-1185">Reference proteome</keyword>
<evidence type="ECO:0000256" key="2">
    <source>
        <dbReference type="ARBA" id="ARBA00022691"/>
    </source>
</evidence>
<keyword evidence="2" id="KW-0949">S-adenosyl-L-methionine</keyword>
<dbReference type="InterPro" id="IPR050377">
    <property type="entry name" value="Radical_SAM_PqqE_MftC-like"/>
</dbReference>
<dbReference type="Proteomes" id="UP001154255">
    <property type="component" value="Unassembled WGS sequence"/>
</dbReference>
<keyword evidence="3" id="KW-0479">Metal-binding</keyword>
<sequence>MVYNPFNIFKKKKPTSDLYPNRFIFGFVDEINVVFASGWVCDVNHINDRLVCEAVISDTGEVLAFALANSLYHVDIPSVGDGKNYYAFWIKFSRELTSDERDKVIIRIQGTNTLIPFAPQIRTVFQPFAQMAMDIVNNCNLRCPFCLYDYSSTKKTYFMSEKTLDILLKLLPYVDDGQFWFSCLHEPALHPQFEYFLQKIPQQYRKKISFTTNLAKKMPDSYFEFLATSNIDHINISIESFVPQSYVKFRKGARYQIFMDNLERLATAMNSFNSITTINYIAMAYKTNFKEFPEMYQSLINKYHGSYFEMRDTFDLPFIAQDFKDEEFLSEADWDWLEDQFKYIDKQTIALYRHFRIQKEEQKDYIDLDPPPIPVAQEVQEIILNRQFTLRVSWDGAIEVFAKVAPSLMDRKILETNVNNILNPKGFYEEILKVKQIL</sequence>
<dbReference type="Proteomes" id="UP001154259">
    <property type="component" value="Unassembled WGS sequence"/>
</dbReference>
<dbReference type="InterPro" id="IPR058240">
    <property type="entry name" value="rSAM_sf"/>
</dbReference>
<dbReference type="InterPro" id="IPR007197">
    <property type="entry name" value="rSAM"/>
</dbReference>